<sequence>MLKKRFYLSFTLLLMLFLVSACSNSDNSDTDKKTENKNTEVTLTDAMGEVVIPANPKRIIAPYLEDSLVALGVKPAAQWSIGDTVLDYLQPELKDVPKIGWDLPLEQAISNNPDLIIFSSQSSIQKGQYEEYKKIAPTYVYKDEVSADWRKQLTQMGEILNKQEEAKEALANYDTKVADAKAKVHDTIGDESAAILWVMADKFYLMENNRFSANVLYGDLGIKQPAFVEGLGGAAVQWDPIALEKLPEIKADHIFLVSKKGEAGLDLLAKSSIWNGLDAVKSGHVYEMNDPSNWTINGLIASEKTIDEVVKSLKK</sequence>
<evidence type="ECO:0000259" key="6">
    <source>
        <dbReference type="PROSITE" id="PS50983"/>
    </source>
</evidence>
<dbReference type="CDD" id="cd01138">
    <property type="entry name" value="FeuA"/>
    <property type="match status" value="1"/>
</dbReference>
<feature type="chain" id="PRO_5026250031" evidence="5">
    <location>
        <begin position="24"/>
        <end position="315"/>
    </location>
</feature>
<feature type="domain" description="Fe/B12 periplasmic-binding" evidence="6">
    <location>
        <begin position="56"/>
        <end position="315"/>
    </location>
</feature>
<dbReference type="SUPFAM" id="SSF53807">
    <property type="entry name" value="Helical backbone' metal receptor"/>
    <property type="match status" value="1"/>
</dbReference>
<name>A0A6H1NYA6_PRIMG</name>
<dbReference type="Pfam" id="PF01497">
    <property type="entry name" value="Peripla_BP_2"/>
    <property type="match status" value="1"/>
</dbReference>
<dbReference type="PROSITE" id="PS51257">
    <property type="entry name" value="PROKAR_LIPOPROTEIN"/>
    <property type="match status" value="1"/>
</dbReference>
<evidence type="ECO:0000256" key="5">
    <source>
        <dbReference type="SAM" id="SignalP"/>
    </source>
</evidence>
<feature type="signal peptide" evidence="5">
    <location>
        <begin position="1"/>
        <end position="23"/>
    </location>
</feature>
<dbReference type="InterPro" id="IPR051313">
    <property type="entry name" value="Bact_iron-sidero_bind"/>
</dbReference>
<dbReference type="PANTHER" id="PTHR30532">
    <property type="entry name" value="IRON III DICITRATE-BINDING PERIPLASMIC PROTEIN"/>
    <property type="match status" value="1"/>
</dbReference>
<dbReference type="GO" id="GO:1901678">
    <property type="term" value="P:iron coordination entity transport"/>
    <property type="evidence" value="ECO:0007669"/>
    <property type="project" value="UniProtKB-ARBA"/>
</dbReference>
<dbReference type="Gene3D" id="3.40.50.1980">
    <property type="entry name" value="Nitrogenase molybdenum iron protein domain"/>
    <property type="match status" value="2"/>
</dbReference>
<evidence type="ECO:0000256" key="4">
    <source>
        <dbReference type="ARBA" id="ARBA00022729"/>
    </source>
</evidence>
<organism evidence="7 8">
    <name type="scientific">Priestia megaterium</name>
    <name type="common">Bacillus megaterium</name>
    <dbReference type="NCBI Taxonomy" id="1404"/>
    <lineage>
        <taxon>Bacteria</taxon>
        <taxon>Bacillati</taxon>
        <taxon>Bacillota</taxon>
        <taxon>Bacilli</taxon>
        <taxon>Bacillales</taxon>
        <taxon>Bacillaceae</taxon>
        <taxon>Priestia</taxon>
    </lineage>
</organism>
<dbReference type="AlphaFoldDB" id="A0A6H1NYA6"/>
<dbReference type="GO" id="GO:0005886">
    <property type="term" value="C:plasma membrane"/>
    <property type="evidence" value="ECO:0007669"/>
    <property type="project" value="UniProtKB-SubCell"/>
</dbReference>
<reference evidence="7 8" key="2">
    <citation type="submission" date="2020-04" db="EMBL/GenBank/DDBJ databases">
        <authorList>
            <person name="Fomenkov A."/>
            <person name="Anton B.P."/>
            <person name="Roberts R.J."/>
        </authorList>
    </citation>
    <scope>NUCLEOTIDE SEQUENCE [LARGE SCALE GENOMIC DNA]</scope>
    <source>
        <strain evidence="7 8">S2</strain>
    </source>
</reference>
<evidence type="ECO:0000256" key="3">
    <source>
        <dbReference type="ARBA" id="ARBA00022448"/>
    </source>
</evidence>
<keyword evidence="4 5" id="KW-0732">Signal</keyword>
<evidence type="ECO:0000256" key="1">
    <source>
        <dbReference type="ARBA" id="ARBA00004193"/>
    </source>
</evidence>
<dbReference type="InterPro" id="IPR002491">
    <property type="entry name" value="ABC_transptr_periplasmic_BD"/>
</dbReference>
<gene>
    <name evidence="7" type="ORF">HFZ78_05690</name>
</gene>
<proteinExistence type="inferred from homology"/>
<evidence type="ECO:0000313" key="8">
    <source>
        <dbReference type="Proteomes" id="UP000501868"/>
    </source>
</evidence>
<dbReference type="GO" id="GO:0030288">
    <property type="term" value="C:outer membrane-bounded periplasmic space"/>
    <property type="evidence" value="ECO:0007669"/>
    <property type="project" value="TreeGrafter"/>
</dbReference>
<accession>A0A6H1NYA6</accession>
<comment type="subcellular location">
    <subcellularLocation>
        <location evidence="1">Cell membrane</location>
        <topology evidence="1">Lipid-anchor</topology>
    </subcellularLocation>
</comment>
<evidence type="ECO:0000256" key="2">
    <source>
        <dbReference type="ARBA" id="ARBA00008814"/>
    </source>
</evidence>
<dbReference type="EMBL" id="CP051128">
    <property type="protein sequence ID" value="QIZ06279.1"/>
    <property type="molecule type" value="Genomic_DNA"/>
</dbReference>
<keyword evidence="3" id="KW-0813">Transport</keyword>
<protein>
    <submittedName>
        <fullName evidence="7">Iron-hydroxamate ABC transporter substrate-binding protein</fullName>
    </submittedName>
</protein>
<reference evidence="7 8" key="1">
    <citation type="submission" date="2020-04" db="EMBL/GenBank/DDBJ databases">
        <title>Genome-Wide Identification of 5-Methylcytosine Sites in Bacterial Genomes By High-Throughput Sequencing of MspJI Restriction Fragments.</title>
        <authorList>
            <person name="Wu V."/>
        </authorList>
    </citation>
    <scope>NUCLEOTIDE SEQUENCE [LARGE SCALE GENOMIC DNA]</scope>
    <source>
        <strain evidence="7 8">S2</strain>
    </source>
</reference>
<dbReference type="PANTHER" id="PTHR30532:SF1">
    <property type="entry name" value="IRON(3+)-HYDROXAMATE-BINDING PROTEIN FHUD"/>
    <property type="match status" value="1"/>
</dbReference>
<evidence type="ECO:0000313" key="7">
    <source>
        <dbReference type="EMBL" id="QIZ06279.1"/>
    </source>
</evidence>
<dbReference type="PROSITE" id="PS50983">
    <property type="entry name" value="FE_B12_PBP"/>
    <property type="match status" value="1"/>
</dbReference>
<dbReference type="Proteomes" id="UP000501868">
    <property type="component" value="Chromosome"/>
</dbReference>
<comment type="similarity">
    <text evidence="2">Belongs to the bacterial solute-binding protein 8 family.</text>
</comment>